<gene>
    <name evidence="2" type="ORF">FF041_01040</name>
</gene>
<dbReference type="PANTHER" id="PTHR42773:SF1">
    <property type="entry name" value="METALLO-BETA-LACTAMASE FAMILY PROTEIN"/>
    <property type="match status" value="1"/>
</dbReference>
<feature type="domain" description="Metallo-beta-lactamase" evidence="1">
    <location>
        <begin position="108"/>
        <end position="268"/>
    </location>
</feature>
<organism evidence="2 3">
    <name type="scientific">Streptomyces jumonjinensis</name>
    <dbReference type="NCBI Taxonomy" id="1945"/>
    <lineage>
        <taxon>Bacteria</taxon>
        <taxon>Bacillati</taxon>
        <taxon>Actinomycetota</taxon>
        <taxon>Actinomycetes</taxon>
        <taxon>Kitasatosporales</taxon>
        <taxon>Streptomycetaceae</taxon>
        <taxon>Streptomyces</taxon>
    </lineage>
</organism>
<dbReference type="EMBL" id="VCLA01000007">
    <property type="protein sequence ID" value="MQS98834.1"/>
    <property type="molecule type" value="Genomic_DNA"/>
</dbReference>
<name>A0A646K9I0_STRJU</name>
<evidence type="ECO:0000313" key="2">
    <source>
        <dbReference type="EMBL" id="MQS98834.1"/>
    </source>
</evidence>
<dbReference type="SUPFAM" id="SSF56281">
    <property type="entry name" value="Metallo-hydrolase/oxidoreductase"/>
    <property type="match status" value="1"/>
</dbReference>
<keyword evidence="2" id="KW-0378">Hydrolase</keyword>
<dbReference type="Pfam" id="PF13370">
    <property type="entry name" value="Fer4_13"/>
    <property type="match status" value="1"/>
</dbReference>
<comment type="caution">
    <text evidence="2">The sequence shown here is derived from an EMBL/GenBank/DDBJ whole genome shotgun (WGS) entry which is preliminary data.</text>
</comment>
<dbReference type="GO" id="GO:0016787">
    <property type="term" value="F:hydrolase activity"/>
    <property type="evidence" value="ECO:0007669"/>
    <property type="project" value="UniProtKB-KW"/>
</dbReference>
<proteinExistence type="predicted"/>
<sequence length="305" mass="34064">MSEADTARQATAADTEDAGWFVDDRCTNCDVARQLAPELIGEVRGRSEILRQPADERESRLLHAAAFACHTRSIRRPSQRLDDALDPYPLALDDAVHLCGHNSTHTAGANAYLLRRADGSRMMVDTPRWSERLAARYERLGPVTDVLLTHRDHAAHGRRYADRFGARLWIHEGDLDAAPDADRVLRGSGAVEIGEGVVAHPLPGHTRGSVLYVADERYCFSGDSFYWSRTTGDVEIAESVTWYSVEELAASLARTVDALRFEWLLPGHGDRRRLPAGEMALRLRRLTDRAAGMRPQPIDFTAVRW</sequence>
<keyword evidence="3" id="KW-1185">Reference proteome</keyword>
<accession>A0A646K9I0</accession>
<dbReference type="AlphaFoldDB" id="A0A646K9I0"/>
<reference evidence="2 3" key="1">
    <citation type="submission" date="2019-05" db="EMBL/GenBank/DDBJ databases">
        <title>Comparative genomics and metabolomics analyses of clavulanic acid producing Streptomyces species provides insight into specialized metabolism and evolution of beta-lactam biosynthetic gene clusters.</title>
        <authorList>
            <person name="Moore M.A."/>
            <person name="Cruz-Morales P."/>
            <person name="Barona Gomez F."/>
            <person name="Kapil T."/>
        </authorList>
    </citation>
    <scope>NUCLEOTIDE SEQUENCE [LARGE SCALE GENOMIC DNA]</scope>
    <source>
        <strain evidence="2 3">NRRL 5741</strain>
    </source>
</reference>
<dbReference type="CDD" id="cd07727">
    <property type="entry name" value="YmaE-like_MBL-fold"/>
    <property type="match status" value="1"/>
</dbReference>
<dbReference type="InterPro" id="IPR001279">
    <property type="entry name" value="Metallo-B-lactamas"/>
</dbReference>
<dbReference type="Proteomes" id="UP000419138">
    <property type="component" value="Unassembled WGS sequence"/>
</dbReference>
<dbReference type="SMART" id="SM00849">
    <property type="entry name" value="Lactamase_B"/>
    <property type="match status" value="1"/>
</dbReference>
<evidence type="ECO:0000259" key="1">
    <source>
        <dbReference type="SMART" id="SM00849"/>
    </source>
</evidence>
<dbReference type="PANTHER" id="PTHR42773">
    <property type="entry name" value="METALLO-BETA-LACTAMASE-RELATED"/>
    <property type="match status" value="1"/>
</dbReference>
<evidence type="ECO:0000313" key="3">
    <source>
        <dbReference type="Proteomes" id="UP000419138"/>
    </source>
</evidence>
<dbReference type="Gene3D" id="3.60.15.10">
    <property type="entry name" value="Ribonuclease Z/Hydroxyacylglutathione hydrolase-like"/>
    <property type="match status" value="1"/>
</dbReference>
<dbReference type="Pfam" id="PF00753">
    <property type="entry name" value="Lactamase_B"/>
    <property type="match status" value="1"/>
</dbReference>
<dbReference type="OrthoDB" id="9802991at2"/>
<dbReference type="InterPro" id="IPR036866">
    <property type="entry name" value="RibonucZ/Hydroxyglut_hydro"/>
</dbReference>
<dbReference type="RefSeq" id="WP_153520598.1">
    <property type="nucleotide sequence ID" value="NZ_JBEPDZ010000033.1"/>
</dbReference>
<protein>
    <submittedName>
        <fullName evidence="2">MBL fold metallo-hydrolase</fullName>
    </submittedName>
</protein>